<feature type="transmembrane region" description="Helical" evidence="14">
    <location>
        <begin position="112"/>
        <end position="132"/>
    </location>
</feature>
<organism evidence="15 16">
    <name type="scientific">Ridgeia piscesae</name>
    <name type="common">Tubeworm</name>
    <dbReference type="NCBI Taxonomy" id="27915"/>
    <lineage>
        <taxon>Eukaryota</taxon>
        <taxon>Metazoa</taxon>
        <taxon>Spiralia</taxon>
        <taxon>Lophotrochozoa</taxon>
        <taxon>Annelida</taxon>
        <taxon>Polychaeta</taxon>
        <taxon>Sedentaria</taxon>
        <taxon>Canalipalpata</taxon>
        <taxon>Sabellida</taxon>
        <taxon>Siboglinidae</taxon>
        <taxon>Ridgeia</taxon>
    </lineage>
</organism>
<keyword evidence="13" id="KW-0966">Cell projection</keyword>
<evidence type="ECO:0000256" key="8">
    <source>
        <dbReference type="ARBA" id="ARBA00022794"/>
    </source>
</evidence>
<comment type="function">
    <text evidence="1">Required for ciliogenesis.</text>
</comment>
<proteinExistence type="inferred from homology"/>
<evidence type="ECO:0000256" key="14">
    <source>
        <dbReference type="SAM" id="Phobius"/>
    </source>
</evidence>
<dbReference type="PANTHER" id="PTHR13306:SF6">
    <property type="entry name" value="TRANSMEMBRANE PROTEIN 138"/>
    <property type="match status" value="1"/>
</dbReference>
<evidence type="ECO:0000256" key="1">
    <source>
        <dbReference type="ARBA" id="ARBA00003709"/>
    </source>
</evidence>
<reference evidence="15" key="1">
    <citation type="journal article" date="2023" name="Mol. Biol. Evol.">
        <title>Third-Generation Sequencing Reveals the Adaptive Role of the Epigenome in Three Deep-Sea Polychaetes.</title>
        <authorList>
            <person name="Perez M."/>
            <person name="Aroh O."/>
            <person name="Sun Y."/>
            <person name="Lan Y."/>
            <person name="Juniper S.K."/>
            <person name="Young C.R."/>
            <person name="Angers B."/>
            <person name="Qian P.Y."/>
        </authorList>
    </citation>
    <scope>NUCLEOTIDE SEQUENCE</scope>
    <source>
        <strain evidence="15">R07B-5</strain>
    </source>
</reference>
<accession>A0AAD9NRH5</accession>
<evidence type="ECO:0000256" key="5">
    <source>
        <dbReference type="ARBA" id="ARBA00014515"/>
    </source>
</evidence>
<gene>
    <name evidence="15" type="ORF">NP493_457g05012</name>
</gene>
<evidence type="ECO:0000256" key="11">
    <source>
        <dbReference type="ARBA" id="ARBA00023136"/>
    </source>
</evidence>
<evidence type="ECO:0000256" key="12">
    <source>
        <dbReference type="ARBA" id="ARBA00023180"/>
    </source>
</evidence>
<dbReference type="InterPro" id="IPR024133">
    <property type="entry name" value="TM_138"/>
</dbReference>
<keyword evidence="9 14" id="KW-1133">Transmembrane helix</keyword>
<keyword evidence="7 14" id="KW-0812">Transmembrane</keyword>
<evidence type="ECO:0000313" key="16">
    <source>
        <dbReference type="Proteomes" id="UP001209878"/>
    </source>
</evidence>
<evidence type="ECO:0000256" key="9">
    <source>
        <dbReference type="ARBA" id="ARBA00022989"/>
    </source>
</evidence>
<keyword evidence="16" id="KW-1185">Reference proteome</keyword>
<keyword evidence="11 14" id="KW-0472">Membrane</keyword>
<feature type="transmembrane region" description="Helical" evidence="14">
    <location>
        <begin position="12"/>
        <end position="30"/>
    </location>
</feature>
<comment type="caution">
    <text evidence="15">The sequence shown here is derived from an EMBL/GenBank/DDBJ whole genome shotgun (WGS) entry which is preliminary data.</text>
</comment>
<feature type="transmembrane region" description="Helical" evidence="14">
    <location>
        <begin position="81"/>
        <end position="100"/>
    </location>
</feature>
<keyword evidence="12" id="KW-0325">Glycoprotein</keyword>
<evidence type="ECO:0000256" key="13">
    <source>
        <dbReference type="ARBA" id="ARBA00023273"/>
    </source>
</evidence>
<feature type="transmembrane region" description="Helical" evidence="14">
    <location>
        <begin position="36"/>
        <end position="60"/>
    </location>
</feature>
<protein>
    <recommendedName>
        <fullName evidence="5">Transmembrane protein 138</fullName>
    </recommendedName>
</protein>
<keyword evidence="10" id="KW-0969">Cilium</keyword>
<dbReference type="Proteomes" id="UP001209878">
    <property type="component" value="Unassembled WGS sequence"/>
</dbReference>
<evidence type="ECO:0000256" key="10">
    <source>
        <dbReference type="ARBA" id="ARBA00023069"/>
    </source>
</evidence>
<evidence type="ECO:0000256" key="3">
    <source>
        <dbReference type="ARBA" id="ARBA00004138"/>
    </source>
</evidence>
<evidence type="ECO:0000256" key="4">
    <source>
        <dbReference type="ARBA" id="ARBA00010572"/>
    </source>
</evidence>
<dbReference type="AlphaFoldDB" id="A0AAD9NRH5"/>
<dbReference type="PANTHER" id="PTHR13306">
    <property type="entry name" value="TRANSMEMBRANE PROTEIN 138"/>
    <property type="match status" value="1"/>
</dbReference>
<sequence length="160" mass="19395">MLVNRYRPILYLQYLLLFADLMLNSFTGMLRFKNVILLLLHILQDVCILFSAIIVFLLFFNTYIFQAGLVMILINKFKMTIFFTFTYFALCVTLHVWGMTMRWPDPNIHITVSGYWVLFVCQRTASIIYYYVYKRTALRLGDSRFYQDSEWIRREFEKRR</sequence>
<keyword evidence="8" id="KW-0970">Cilium biogenesis/degradation</keyword>
<evidence type="ECO:0000313" key="15">
    <source>
        <dbReference type="EMBL" id="KAK2180082.1"/>
    </source>
</evidence>
<keyword evidence="6" id="KW-0926">Vacuole</keyword>
<evidence type="ECO:0000256" key="7">
    <source>
        <dbReference type="ARBA" id="ARBA00022692"/>
    </source>
</evidence>
<name>A0AAD9NRH5_RIDPI</name>
<evidence type="ECO:0000256" key="2">
    <source>
        <dbReference type="ARBA" id="ARBA00004128"/>
    </source>
</evidence>
<dbReference type="GO" id="GO:0005929">
    <property type="term" value="C:cilium"/>
    <property type="evidence" value="ECO:0007669"/>
    <property type="project" value="UniProtKB-SubCell"/>
</dbReference>
<dbReference type="GO" id="GO:0030030">
    <property type="term" value="P:cell projection organization"/>
    <property type="evidence" value="ECO:0007669"/>
    <property type="project" value="UniProtKB-KW"/>
</dbReference>
<dbReference type="EMBL" id="JAODUO010000459">
    <property type="protein sequence ID" value="KAK2180082.1"/>
    <property type="molecule type" value="Genomic_DNA"/>
</dbReference>
<evidence type="ECO:0000256" key="6">
    <source>
        <dbReference type="ARBA" id="ARBA00022554"/>
    </source>
</evidence>
<dbReference type="Pfam" id="PF14935">
    <property type="entry name" value="TMEM138"/>
    <property type="match status" value="1"/>
</dbReference>
<dbReference type="GO" id="GO:0005774">
    <property type="term" value="C:vacuolar membrane"/>
    <property type="evidence" value="ECO:0007669"/>
    <property type="project" value="UniProtKB-SubCell"/>
</dbReference>
<comment type="similarity">
    <text evidence="4">Belongs to the TMEM138 family.</text>
</comment>
<comment type="subcellular location">
    <subcellularLocation>
        <location evidence="3">Cell projection</location>
        <location evidence="3">Cilium</location>
    </subcellularLocation>
    <subcellularLocation>
        <location evidence="2">Vacuole membrane</location>
        <topology evidence="2">Multi-pass membrane protein</topology>
    </subcellularLocation>
</comment>